<comment type="subcellular location">
    <subcellularLocation>
        <location evidence="1">Cell membrane</location>
        <topology evidence="1">Multi-pass membrane protein</topology>
    </subcellularLocation>
</comment>
<dbReference type="PROSITE" id="PS01246">
    <property type="entry name" value="UPF0003"/>
    <property type="match status" value="1"/>
</dbReference>
<evidence type="ECO:0000256" key="7">
    <source>
        <dbReference type="SAM" id="Phobius"/>
    </source>
</evidence>
<evidence type="ECO:0000256" key="5">
    <source>
        <dbReference type="ARBA" id="ARBA00022989"/>
    </source>
</evidence>
<keyword evidence="4 7" id="KW-0812">Transmembrane</keyword>
<keyword evidence="6 7" id="KW-0472">Membrane</keyword>
<keyword evidence="8" id="KW-0732">Signal</keyword>
<dbReference type="Pfam" id="PF21082">
    <property type="entry name" value="MS_channel_3rd"/>
    <property type="match status" value="1"/>
</dbReference>
<reference evidence="11 12" key="1">
    <citation type="journal article" date="2022" name="Front. Microbiol.">
        <title>High genomic differentiation and limited gene flow indicate recent cryptic speciation within the genus Laspinema (cyanobacteria).</title>
        <authorList>
            <person name="Stanojkovic A."/>
            <person name="Skoupy S."/>
            <person name="Skaloud P."/>
            <person name="Dvorak P."/>
        </authorList>
    </citation>
    <scope>NUCLEOTIDE SEQUENCE [LARGE SCALE GENOMIC DNA]</scope>
    <source>
        <strain evidence="11 12">D3b</strain>
    </source>
</reference>
<dbReference type="RefSeq" id="WP_261235943.1">
    <property type="nucleotide sequence ID" value="NZ_JAMXFA010000018.1"/>
</dbReference>
<dbReference type="InterPro" id="IPR045275">
    <property type="entry name" value="MscS_archaea/bacteria_type"/>
</dbReference>
<sequence length="442" mass="48224">MQVQLRRTAYLGGLLLGAMMAIASPSFAQEEMPMPHPSPATEESVPGLTEPFFADVIVQGRPIFQVGSVGNLSARERAQIINRRLSSLRGQSETVDSITVQYNQAENYATLQVNNRVIMTVIQQDAEDFGVENAQVLANQWAEELNQAFDRPPLAIDVAQRLNATVRNLLQDAIGNLPSLVGALIVILLTWVLAIAVRRVAYSWAQKTEGDHSTELLISRLGYGAIWVVGWVIALGVLGLDFAALLGALGLTSVALGFSLKDVLSNYIAGVILLAVRPFRIGDQIAIGDYEGTVTEVQLRATTIKTYDGRLIYIPNQEVFSSSITNNTASPRRRTSVIVGIDYKADIDQAKAAILKALDELDLIEPSPAPEVLVQELAASTINLEIRFWVDSRRAEFLEMTSQGAQKIKEALEGANIEMPTEIYTLTFRNLPPSIQCSPPPG</sequence>
<keyword evidence="5 7" id="KW-1133">Transmembrane helix</keyword>
<evidence type="ECO:0000313" key="11">
    <source>
        <dbReference type="EMBL" id="MCT7979048.1"/>
    </source>
</evidence>
<dbReference type="PANTHER" id="PTHR30221">
    <property type="entry name" value="SMALL-CONDUCTANCE MECHANOSENSITIVE CHANNEL"/>
    <property type="match status" value="1"/>
</dbReference>
<feature type="signal peptide" evidence="8">
    <location>
        <begin position="1"/>
        <end position="28"/>
    </location>
</feature>
<evidence type="ECO:0000256" key="6">
    <source>
        <dbReference type="ARBA" id="ARBA00023136"/>
    </source>
</evidence>
<protein>
    <submittedName>
        <fullName evidence="11">Mechanosensitive ion channel</fullName>
    </submittedName>
</protein>
<dbReference type="PANTHER" id="PTHR30221:SF1">
    <property type="entry name" value="SMALL-CONDUCTANCE MECHANOSENSITIVE CHANNEL"/>
    <property type="match status" value="1"/>
</dbReference>
<feature type="transmembrane region" description="Helical" evidence="7">
    <location>
        <begin position="177"/>
        <end position="197"/>
    </location>
</feature>
<dbReference type="Gene3D" id="3.30.70.100">
    <property type="match status" value="1"/>
</dbReference>
<evidence type="ECO:0000256" key="1">
    <source>
        <dbReference type="ARBA" id="ARBA00004651"/>
    </source>
</evidence>
<feature type="transmembrane region" description="Helical" evidence="7">
    <location>
        <begin position="242"/>
        <end position="260"/>
    </location>
</feature>
<evidence type="ECO:0000259" key="9">
    <source>
        <dbReference type="Pfam" id="PF00924"/>
    </source>
</evidence>
<feature type="chain" id="PRO_5046270785" evidence="8">
    <location>
        <begin position="29"/>
        <end position="442"/>
    </location>
</feature>
<comment type="caution">
    <text evidence="11">The sequence shown here is derived from an EMBL/GenBank/DDBJ whole genome shotgun (WGS) entry which is preliminary data.</text>
</comment>
<keyword evidence="12" id="KW-1185">Reference proteome</keyword>
<evidence type="ECO:0000256" key="3">
    <source>
        <dbReference type="ARBA" id="ARBA00022475"/>
    </source>
</evidence>
<evidence type="ECO:0000256" key="4">
    <source>
        <dbReference type="ARBA" id="ARBA00022692"/>
    </source>
</evidence>
<feature type="domain" description="Mechanosensitive ion channel MscS" evidence="9">
    <location>
        <begin position="262"/>
        <end position="327"/>
    </location>
</feature>
<dbReference type="InterPro" id="IPR008910">
    <property type="entry name" value="MSC_TM_helix"/>
</dbReference>
<dbReference type="InterPro" id="IPR006686">
    <property type="entry name" value="MscS_channel_CS"/>
</dbReference>
<dbReference type="SUPFAM" id="SSF82689">
    <property type="entry name" value="Mechanosensitive channel protein MscS (YggB), C-terminal domain"/>
    <property type="match status" value="1"/>
</dbReference>
<comment type="similarity">
    <text evidence="2">Belongs to the MscS (TC 1.A.23) family.</text>
</comment>
<dbReference type="Pfam" id="PF00924">
    <property type="entry name" value="MS_channel_2nd"/>
    <property type="match status" value="1"/>
</dbReference>
<keyword evidence="3" id="KW-1003">Cell membrane</keyword>
<evidence type="ECO:0000256" key="8">
    <source>
        <dbReference type="SAM" id="SignalP"/>
    </source>
</evidence>
<feature type="domain" description="Mechanosensitive ion channel MscS C-terminal" evidence="10">
    <location>
        <begin position="337"/>
        <end position="419"/>
    </location>
</feature>
<name>A0ABT2N8M2_9CYAN</name>
<dbReference type="Pfam" id="PF05552">
    <property type="entry name" value="MS_channel_1st_1"/>
    <property type="match status" value="1"/>
</dbReference>
<dbReference type="Proteomes" id="UP001525961">
    <property type="component" value="Unassembled WGS sequence"/>
</dbReference>
<dbReference type="SUPFAM" id="SSF50182">
    <property type="entry name" value="Sm-like ribonucleoproteins"/>
    <property type="match status" value="1"/>
</dbReference>
<dbReference type="EMBL" id="JAMXFA010000018">
    <property type="protein sequence ID" value="MCT7979048.1"/>
    <property type="molecule type" value="Genomic_DNA"/>
</dbReference>
<dbReference type="InterPro" id="IPR011014">
    <property type="entry name" value="MscS_channel_TM-2"/>
</dbReference>
<dbReference type="Gene3D" id="2.30.30.60">
    <property type="match status" value="1"/>
</dbReference>
<dbReference type="InterPro" id="IPR049278">
    <property type="entry name" value="MS_channel_C"/>
</dbReference>
<dbReference type="Gene3D" id="1.10.287.1260">
    <property type="match status" value="1"/>
</dbReference>
<dbReference type="InterPro" id="IPR006685">
    <property type="entry name" value="MscS_channel_2nd"/>
</dbReference>
<organism evidence="11 12">
    <name type="scientific">Laspinema olomoucense D3b</name>
    <dbReference type="NCBI Taxonomy" id="2953688"/>
    <lineage>
        <taxon>Bacteria</taxon>
        <taxon>Bacillati</taxon>
        <taxon>Cyanobacteriota</taxon>
        <taxon>Cyanophyceae</taxon>
        <taxon>Oscillatoriophycideae</taxon>
        <taxon>Oscillatoriales</taxon>
        <taxon>Laspinemataceae</taxon>
        <taxon>Laspinema</taxon>
        <taxon>Laspinema olomoucense</taxon>
    </lineage>
</organism>
<dbReference type="InterPro" id="IPR011066">
    <property type="entry name" value="MscS_channel_C_sf"/>
</dbReference>
<proteinExistence type="inferred from homology"/>
<dbReference type="SUPFAM" id="SSF82861">
    <property type="entry name" value="Mechanosensitive channel protein MscS (YggB), transmembrane region"/>
    <property type="match status" value="1"/>
</dbReference>
<accession>A0ABT2N8M2</accession>
<evidence type="ECO:0000256" key="2">
    <source>
        <dbReference type="ARBA" id="ARBA00008017"/>
    </source>
</evidence>
<feature type="transmembrane region" description="Helical" evidence="7">
    <location>
        <begin position="217"/>
        <end position="236"/>
    </location>
</feature>
<evidence type="ECO:0000313" key="12">
    <source>
        <dbReference type="Proteomes" id="UP001525961"/>
    </source>
</evidence>
<evidence type="ECO:0000259" key="10">
    <source>
        <dbReference type="Pfam" id="PF21082"/>
    </source>
</evidence>
<gene>
    <name evidence="11" type="ORF">NG792_15160</name>
</gene>
<dbReference type="InterPro" id="IPR010920">
    <property type="entry name" value="LSM_dom_sf"/>
</dbReference>
<dbReference type="InterPro" id="IPR023408">
    <property type="entry name" value="MscS_beta-dom_sf"/>
</dbReference>